<sequence>MNFHIYHVLLFLAVQTPLAYLSGCVSRDYNNGGTVCVCNGTYCDYIGDIPKVDYPKVLVYTSNMEGLRFQKTVASFQNISAELRDPADIVIESHRSYQKVFGFGGAFTDATGINVETLKDDAREHLMKSYFSKDGIQYNVGRVPIGGTDFSTKYYSYDDGEPDPSLKKFALDSADFDYKIPCIKVAQNLTHGKLKLFASAWTAPKWMKTNGAYHGGTIKPEMYEAWAKYYVKFFNEYKKNGIKFWGVTTGNEPSLAKFPLVLFQKLASVGWTANALAKWVAEALGPILHKSGYGDLNIMALDDQRFYLTWFMDRVFQNTTAKNYINGTAVHWYYDTLFPANLLSQLHYKYPDKFILATEACKGFFLSRGVKLGSWSRGEDYAQDIIEDMRNWVIGWIDWNMALNPAGGPTFLNNVVDAPIIVNGSANEFYKQPMYYAIGHFSKFVLRDSVRIESSQSSKVWSIAFKRPDQATTIVLLNRGKVDQDITIADAKKGLLTLTVSEHSVTTLLYW</sequence>
<dbReference type="GO" id="GO:0016241">
    <property type="term" value="P:regulation of macroautophagy"/>
    <property type="evidence" value="ECO:0007669"/>
    <property type="project" value="UniProtKB-ARBA"/>
</dbReference>
<accession>A0AAW1MHS6</accession>
<evidence type="ECO:0000313" key="17">
    <source>
        <dbReference type="Proteomes" id="UP001458880"/>
    </source>
</evidence>
<dbReference type="GO" id="GO:0032006">
    <property type="term" value="P:regulation of TOR signaling"/>
    <property type="evidence" value="ECO:0007669"/>
    <property type="project" value="UniProtKB-ARBA"/>
</dbReference>
<comment type="caution">
    <text evidence="16">The sequence shown here is derived from an EMBL/GenBank/DDBJ whole genome shotgun (WGS) entry which is preliminary data.</text>
</comment>
<dbReference type="PANTHER" id="PTHR11069:SF23">
    <property type="entry name" value="LYSOSOMAL ACID GLUCOSYLCERAMIDASE"/>
    <property type="match status" value="1"/>
</dbReference>
<evidence type="ECO:0000256" key="7">
    <source>
        <dbReference type="ARBA" id="ARBA00022801"/>
    </source>
</evidence>
<keyword evidence="6 13" id="KW-0732">Signal</keyword>
<reference evidence="16 17" key="1">
    <citation type="journal article" date="2024" name="BMC Genomics">
        <title>De novo assembly and annotation of Popillia japonica's genome with initial clues to its potential as an invasive pest.</title>
        <authorList>
            <person name="Cucini C."/>
            <person name="Boschi S."/>
            <person name="Funari R."/>
            <person name="Cardaioli E."/>
            <person name="Iannotti N."/>
            <person name="Marturano G."/>
            <person name="Paoli F."/>
            <person name="Bruttini M."/>
            <person name="Carapelli A."/>
            <person name="Frati F."/>
            <person name="Nardi F."/>
        </authorList>
    </citation>
    <scope>NUCLEOTIDE SEQUENCE [LARGE SCALE GENOMIC DNA]</scope>
    <source>
        <strain evidence="16">DMR45628</strain>
    </source>
</reference>
<evidence type="ECO:0000256" key="9">
    <source>
        <dbReference type="ARBA" id="ARBA00023098"/>
    </source>
</evidence>
<dbReference type="GO" id="GO:0006066">
    <property type="term" value="P:alcohol metabolic process"/>
    <property type="evidence" value="ECO:0007669"/>
    <property type="project" value="UniProtKB-ARBA"/>
</dbReference>
<dbReference type="GO" id="GO:0005102">
    <property type="term" value="F:signaling receptor binding"/>
    <property type="evidence" value="ECO:0007669"/>
    <property type="project" value="UniProtKB-ARBA"/>
</dbReference>
<comment type="similarity">
    <text evidence="4 12">Belongs to the glycosyl hydrolase 30 family.</text>
</comment>
<keyword evidence="9 12" id="KW-0443">Lipid metabolism</keyword>
<keyword evidence="7 12" id="KW-0378">Hydrolase</keyword>
<gene>
    <name evidence="16" type="ORF">QE152_g6503</name>
</gene>
<dbReference type="GO" id="GO:0010605">
    <property type="term" value="P:negative regulation of macromolecule metabolic process"/>
    <property type="evidence" value="ECO:0007669"/>
    <property type="project" value="UniProtKB-ARBA"/>
</dbReference>
<evidence type="ECO:0000256" key="12">
    <source>
        <dbReference type="RuleBase" id="RU361188"/>
    </source>
</evidence>
<dbReference type="PRINTS" id="PR00843">
    <property type="entry name" value="GLHYDRLASE30"/>
</dbReference>
<dbReference type="GO" id="GO:0008202">
    <property type="term" value="P:steroid metabolic process"/>
    <property type="evidence" value="ECO:0007669"/>
    <property type="project" value="UniProtKB-ARBA"/>
</dbReference>
<evidence type="ECO:0000256" key="13">
    <source>
        <dbReference type="SAM" id="SignalP"/>
    </source>
</evidence>
<evidence type="ECO:0000256" key="1">
    <source>
        <dbReference type="ARBA" id="ARBA00001013"/>
    </source>
</evidence>
<feature type="domain" description="Glycosyl hydrolase family 30 TIM-barrel" evidence="14">
    <location>
        <begin position="101"/>
        <end position="445"/>
    </location>
</feature>
<feature type="domain" description="Glycosyl hydrolase family 30 beta sandwich" evidence="15">
    <location>
        <begin position="448"/>
        <end position="508"/>
    </location>
</feature>
<evidence type="ECO:0000259" key="15">
    <source>
        <dbReference type="Pfam" id="PF17189"/>
    </source>
</evidence>
<dbReference type="Pfam" id="PF02055">
    <property type="entry name" value="Glyco_hydro_30"/>
    <property type="match status" value="1"/>
</dbReference>
<dbReference type="InterPro" id="IPR033453">
    <property type="entry name" value="Glyco_hydro_30_TIM-barrel"/>
</dbReference>
<feature type="signal peptide" evidence="13">
    <location>
        <begin position="1"/>
        <end position="19"/>
    </location>
</feature>
<dbReference type="InterPro" id="IPR001139">
    <property type="entry name" value="Glyco_hydro_30"/>
</dbReference>
<evidence type="ECO:0000256" key="8">
    <source>
        <dbReference type="ARBA" id="ARBA00022919"/>
    </source>
</evidence>
<dbReference type="FunFam" id="3.20.20.80:FF:000030">
    <property type="entry name" value="Lysosomal acid glucosylceramidase"/>
    <property type="match status" value="1"/>
</dbReference>
<dbReference type="PANTHER" id="PTHR11069">
    <property type="entry name" value="GLUCOSYLCERAMIDASE"/>
    <property type="match status" value="1"/>
</dbReference>
<name>A0AAW1MHS6_POPJA</name>
<dbReference type="GO" id="GO:0005764">
    <property type="term" value="C:lysosome"/>
    <property type="evidence" value="ECO:0007669"/>
    <property type="project" value="UniProtKB-ARBA"/>
</dbReference>
<organism evidence="16 17">
    <name type="scientific">Popillia japonica</name>
    <name type="common">Japanese beetle</name>
    <dbReference type="NCBI Taxonomy" id="7064"/>
    <lineage>
        <taxon>Eukaryota</taxon>
        <taxon>Metazoa</taxon>
        <taxon>Ecdysozoa</taxon>
        <taxon>Arthropoda</taxon>
        <taxon>Hexapoda</taxon>
        <taxon>Insecta</taxon>
        <taxon>Pterygota</taxon>
        <taxon>Neoptera</taxon>
        <taxon>Endopterygota</taxon>
        <taxon>Coleoptera</taxon>
        <taxon>Polyphaga</taxon>
        <taxon>Scarabaeiformia</taxon>
        <taxon>Scarabaeidae</taxon>
        <taxon>Rutelinae</taxon>
        <taxon>Popillia</taxon>
    </lineage>
</organism>
<dbReference type="InterPro" id="IPR017853">
    <property type="entry name" value="GH"/>
</dbReference>
<dbReference type="Gene3D" id="3.20.20.80">
    <property type="entry name" value="Glycosidases"/>
    <property type="match status" value="1"/>
</dbReference>
<dbReference type="GO" id="GO:0004348">
    <property type="term" value="F:glucosylceramidase activity"/>
    <property type="evidence" value="ECO:0007669"/>
    <property type="project" value="UniProtKB-EC"/>
</dbReference>
<evidence type="ECO:0000313" key="16">
    <source>
        <dbReference type="EMBL" id="KAK9745955.1"/>
    </source>
</evidence>
<dbReference type="GO" id="GO:0006914">
    <property type="term" value="P:autophagy"/>
    <property type="evidence" value="ECO:0007669"/>
    <property type="project" value="UniProtKB-ARBA"/>
</dbReference>
<keyword evidence="8 12" id="KW-0746">Sphingolipid metabolism</keyword>
<comment type="pathway">
    <text evidence="3">Sphingolipid metabolism.</text>
</comment>
<evidence type="ECO:0000256" key="11">
    <source>
        <dbReference type="ARBA" id="ARBA00051345"/>
    </source>
</evidence>
<comment type="catalytic activity">
    <reaction evidence="10">
        <text>a beta-D-glucosylceramide + H2O = an N-acyl-sphingoid base + D-glucose</text>
        <dbReference type="Rhea" id="RHEA:81447"/>
        <dbReference type="ChEBI" id="CHEBI:4167"/>
        <dbReference type="ChEBI" id="CHEBI:15377"/>
        <dbReference type="ChEBI" id="CHEBI:83264"/>
        <dbReference type="ChEBI" id="CHEBI:83273"/>
    </reaction>
    <physiologicalReaction direction="left-to-right" evidence="10">
        <dbReference type="Rhea" id="RHEA:81448"/>
    </physiologicalReaction>
</comment>
<evidence type="ECO:0000256" key="6">
    <source>
        <dbReference type="ARBA" id="ARBA00022729"/>
    </source>
</evidence>
<dbReference type="GO" id="GO:0016758">
    <property type="term" value="F:hexosyltransferase activity"/>
    <property type="evidence" value="ECO:0007669"/>
    <property type="project" value="UniProtKB-ARBA"/>
</dbReference>
<dbReference type="GO" id="GO:0042391">
    <property type="term" value="P:regulation of membrane potential"/>
    <property type="evidence" value="ECO:0007669"/>
    <property type="project" value="UniProtKB-ARBA"/>
</dbReference>
<dbReference type="AlphaFoldDB" id="A0AAW1MHS6"/>
<comment type="pathway">
    <text evidence="2">Lipid metabolism; sphingolipid metabolism.</text>
</comment>
<evidence type="ECO:0000256" key="4">
    <source>
        <dbReference type="ARBA" id="ARBA00005382"/>
    </source>
</evidence>
<proteinExistence type="inferred from homology"/>
<dbReference type="InterPro" id="IPR033452">
    <property type="entry name" value="GH30_C"/>
</dbReference>
<dbReference type="Pfam" id="PF17189">
    <property type="entry name" value="Glyco_hydro_30C"/>
    <property type="match status" value="1"/>
</dbReference>
<evidence type="ECO:0000259" key="14">
    <source>
        <dbReference type="Pfam" id="PF02055"/>
    </source>
</evidence>
<comment type="catalytic activity">
    <reaction evidence="11">
        <text>an N-acyl-1-beta-D-glucosyl-15-methylhexadecasphing-4-enine + H2O = an N-acyl-15-methylhexadecasphing-4-enine + D-glucose</text>
        <dbReference type="Rhea" id="RHEA:34755"/>
        <dbReference type="ChEBI" id="CHEBI:4167"/>
        <dbReference type="ChEBI" id="CHEBI:15377"/>
        <dbReference type="ChEBI" id="CHEBI:70815"/>
        <dbReference type="ChEBI" id="CHEBI:70846"/>
    </reaction>
    <physiologicalReaction direction="left-to-right" evidence="11">
        <dbReference type="Rhea" id="RHEA:34756"/>
    </physiologicalReaction>
</comment>
<keyword evidence="12" id="KW-0326">Glycosidase</keyword>
<dbReference type="GO" id="GO:0005774">
    <property type="term" value="C:vacuolar membrane"/>
    <property type="evidence" value="ECO:0007669"/>
    <property type="project" value="UniProtKB-ARBA"/>
</dbReference>
<keyword evidence="17" id="KW-1185">Reference proteome</keyword>
<dbReference type="SUPFAM" id="SSF51445">
    <property type="entry name" value="(Trans)glycosidases"/>
    <property type="match status" value="1"/>
</dbReference>
<evidence type="ECO:0000256" key="5">
    <source>
        <dbReference type="ARBA" id="ARBA00012658"/>
    </source>
</evidence>
<dbReference type="EMBL" id="JASPKY010000043">
    <property type="protein sequence ID" value="KAK9745955.1"/>
    <property type="molecule type" value="Genomic_DNA"/>
</dbReference>
<dbReference type="Proteomes" id="UP001458880">
    <property type="component" value="Unassembled WGS sequence"/>
</dbReference>
<dbReference type="GO" id="GO:0007040">
    <property type="term" value="P:lysosome organization"/>
    <property type="evidence" value="ECO:0007669"/>
    <property type="project" value="UniProtKB-ARBA"/>
</dbReference>
<protein>
    <recommendedName>
        <fullName evidence="5 12">Glucosylceramidase</fullName>
        <ecNumber evidence="5 12">3.2.1.45</ecNumber>
    </recommendedName>
</protein>
<evidence type="ECO:0000256" key="10">
    <source>
        <dbReference type="ARBA" id="ARBA00050474"/>
    </source>
</evidence>
<comment type="catalytic activity">
    <reaction evidence="1">
        <text>a beta-D-glucosyl-(1&lt;-&gt;1')-N-acylsphing-4-enine + H2O = an N-acylsphing-4-enine + D-glucose</text>
        <dbReference type="Rhea" id="RHEA:13269"/>
        <dbReference type="ChEBI" id="CHEBI:4167"/>
        <dbReference type="ChEBI" id="CHEBI:15377"/>
        <dbReference type="ChEBI" id="CHEBI:22801"/>
        <dbReference type="ChEBI" id="CHEBI:52639"/>
        <dbReference type="EC" id="3.2.1.45"/>
    </reaction>
    <physiologicalReaction direction="left-to-right" evidence="1">
        <dbReference type="Rhea" id="RHEA:13270"/>
    </physiologicalReaction>
</comment>
<dbReference type="GO" id="GO:0051246">
    <property type="term" value="P:regulation of protein metabolic process"/>
    <property type="evidence" value="ECO:0007669"/>
    <property type="project" value="UniProtKB-ARBA"/>
</dbReference>
<dbReference type="GO" id="GO:0030163">
    <property type="term" value="P:protein catabolic process"/>
    <property type="evidence" value="ECO:0007669"/>
    <property type="project" value="UniProtKB-ARBA"/>
</dbReference>
<feature type="chain" id="PRO_5043475103" description="Glucosylceramidase" evidence="13">
    <location>
        <begin position="20"/>
        <end position="511"/>
    </location>
</feature>
<evidence type="ECO:0000256" key="2">
    <source>
        <dbReference type="ARBA" id="ARBA00004760"/>
    </source>
</evidence>
<dbReference type="EC" id="3.2.1.45" evidence="5 12"/>
<dbReference type="GO" id="GO:0006680">
    <property type="term" value="P:glucosylceramide catabolic process"/>
    <property type="evidence" value="ECO:0007669"/>
    <property type="project" value="UniProtKB-ARBA"/>
</dbReference>
<evidence type="ECO:0000256" key="3">
    <source>
        <dbReference type="ARBA" id="ARBA00004991"/>
    </source>
</evidence>